<feature type="compositionally biased region" description="Basic and acidic residues" evidence="1">
    <location>
        <begin position="161"/>
        <end position="191"/>
    </location>
</feature>
<proteinExistence type="predicted"/>
<accession>A0AAV2IJV9</accession>
<gene>
    <name evidence="3" type="ORF">GSLYS_00020683001</name>
</gene>
<feature type="region of interest" description="Disordered" evidence="1">
    <location>
        <begin position="151"/>
        <end position="191"/>
    </location>
</feature>
<protein>
    <submittedName>
        <fullName evidence="3">Uncharacterized protein</fullName>
    </submittedName>
</protein>
<keyword evidence="2" id="KW-1133">Transmembrane helix</keyword>
<evidence type="ECO:0000256" key="1">
    <source>
        <dbReference type="SAM" id="MobiDB-lite"/>
    </source>
</evidence>
<dbReference type="EMBL" id="CAXITT010000956">
    <property type="protein sequence ID" value="CAL1547358.1"/>
    <property type="molecule type" value="Genomic_DNA"/>
</dbReference>
<feature type="transmembrane region" description="Helical" evidence="2">
    <location>
        <begin position="73"/>
        <end position="95"/>
    </location>
</feature>
<dbReference type="Proteomes" id="UP001497497">
    <property type="component" value="Unassembled WGS sequence"/>
</dbReference>
<evidence type="ECO:0000256" key="2">
    <source>
        <dbReference type="SAM" id="Phobius"/>
    </source>
</evidence>
<keyword evidence="4" id="KW-1185">Reference proteome</keyword>
<dbReference type="AlphaFoldDB" id="A0AAV2IJV9"/>
<organism evidence="3 4">
    <name type="scientific">Lymnaea stagnalis</name>
    <name type="common">Great pond snail</name>
    <name type="synonym">Helix stagnalis</name>
    <dbReference type="NCBI Taxonomy" id="6523"/>
    <lineage>
        <taxon>Eukaryota</taxon>
        <taxon>Metazoa</taxon>
        <taxon>Spiralia</taxon>
        <taxon>Lophotrochozoa</taxon>
        <taxon>Mollusca</taxon>
        <taxon>Gastropoda</taxon>
        <taxon>Heterobranchia</taxon>
        <taxon>Euthyneura</taxon>
        <taxon>Panpulmonata</taxon>
        <taxon>Hygrophila</taxon>
        <taxon>Lymnaeoidea</taxon>
        <taxon>Lymnaeidae</taxon>
        <taxon>Lymnaea</taxon>
    </lineage>
</organism>
<reference evidence="3 4" key="1">
    <citation type="submission" date="2024-04" db="EMBL/GenBank/DDBJ databases">
        <authorList>
            <consortium name="Genoscope - CEA"/>
            <person name="William W."/>
        </authorList>
    </citation>
    <scope>NUCLEOTIDE SEQUENCE [LARGE SCALE GENOMIC DNA]</scope>
</reference>
<keyword evidence="2" id="KW-0472">Membrane</keyword>
<comment type="caution">
    <text evidence="3">The sequence shown here is derived from an EMBL/GenBank/DDBJ whole genome shotgun (WGS) entry which is preliminary data.</text>
</comment>
<evidence type="ECO:0000313" key="3">
    <source>
        <dbReference type="EMBL" id="CAL1547358.1"/>
    </source>
</evidence>
<evidence type="ECO:0000313" key="4">
    <source>
        <dbReference type="Proteomes" id="UP001497497"/>
    </source>
</evidence>
<keyword evidence="2" id="KW-0812">Transmembrane</keyword>
<sequence>MKDGLVLRNTSDAMCVTEAFSVYDVSVDYQMNFHRTPYRDITYKCIFRVLSEATLTKQCIFCDEESTELSIPWVAVPMLAATVIAFGTILCYYIFAKICSRKKRFGAECPKLKMNSYETYTLEDYRQIKWGETTQLETEKQSNVYFLGRSSDVDSTANDEDYFKPSRKDEDELRPNHKDEDELRQNHKDEGSEFDYVLNTRTFMV</sequence>
<name>A0AAV2IJV9_LYMST</name>